<evidence type="ECO:0000256" key="1">
    <source>
        <dbReference type="SAM" id="MobiDB-lite"/>
    </source>
</evidence>
<sequence length="61" mass="7553">MDEKTLIAILSFILTLTKFILDEYRRWKDKRKEAELKRLEQLEQQKENGAYPPRKDRHHKR</sequence>
<reference evidence="3 4" key="2">
    <citation type="journal article" date="2016" name="Genome Announc.">
        <title>Complete Genome Sequences of Two Interactive Moderate Thermophiles, Paenibacillus napthalenovorans 32O-Y and Paenibacillus sp. 32O-W.</title>
        <authorList>
            <person name="Butler R.R.III."/>
            <person name="Wang J."/>
            <person name="Stark B.C."/>
            <person name="Pombert J.F."/>
        </authorList>
    </citation>
    <scope>NUCLEOTIDE SEQUENCE [LARGE SCALE GENOMIC DNA]</scope>
    <source>
        <strain evidence="3 4">32O-Y</strain>
    </source>
</reference>
<dbReference type="AlphaFoldDB" id="A0A0U2UGI2"/>
<accession>A0A0U2UGI2</accession>
<keyword evidence="2" id="KW-0472">Membrane</keyword>
<keyword evidence="2" id="KW-0812">Transmembrane</keyword>
<evidence type="ECO:0000313" key="3">
    <source>
        <dbReference type="EMBL" id="ALS22284.1"/>
    </source>
</evidence>
<reference evidence="4" key="1">
    <citation type="submission" date="2015-12" db="EMBL/GenBank/DDBJ databases">
        <title>Complete genome sequences of two moderately thermophilic Paenibacillus species.</title>
        <authorList>
            <person name="Butler R.III."/>
            <person name="Wang J."/>
            <person name="Stark B.C."/>
            <person name="Pombert J.-F."/>
        </authorList>
    </citation>
    <scope>NUCLEOTIDE SEQUENCE [LARGE SCALE GENOMIC DNA]</scope>
    <source>
        <strain evidence="4">32O-Y</strain>
    </source>
</reference>
<keyword evidence="2" id="KW-1133">Transmembrane helix</keyword>
<feature type="region of interest" description="Disordered" evidence="1">
    <location>
        <begin position="39"/>
        <end position="61"/>
    </location>
</feature>
<protein>
    <submittedName>
        <fullName evidence="3">Uncharacterized protein</fullName>
    </submittedName>
</protein>
<organism evidence="3 4">
    <name type="scientific">Paenibacillus naphthalenovorans</name>
    <dbReference type="NCBI Taxonomy" id="162209"/>
    <lineage>
        <taxon>Bacteria</taxon>
        <taxon>Bacillati</taxon>
        <taxon>Bacillota</taxon>
        <taxon>Bacilli</taxon>
        <taxon>Bacillales</taxon>
        <taxon>Paenibacillaceae</taxon>
        <taxon>Paenibacillus</taxon>
    </lineage>
</organism>
<keyword evidence="4" id="KW-1185">Reference proteome</keyword>
<evidence type="ECO:0000313" key="4">
    <source>
        <dbReference type="Proteomes" id="UP000061660"/>
    </source>
</evidence>
<evidence type="ECO:0000256" key="2">
    <source>
        <dbReference type="SAM" id="Phobius"/>
    </source>
</evidence>
<proteinExistence type="predicted"/>
<dbReference type="PATRIC" id="fig|162209.4.peg.2023"/>
<dbReference type="Proteomes" id="UP000061660">
    <property type="component" value="Chromosome"/>
</dbReference>
<dbReference type="KEGG" id="pnp:IJ22_19100"/>
<gene>
    <name evidence="3" type="ORF">IJ22_19100</name>
</gene>
<feature type="transmembrane region" description="Helical" evidence="2">
    <location>
        <begin position="6"/>
        <end position="21"/>
    </location>
</feature>
<dbReference type="EMBL" id="CP013652">
    <property type="protein sequence ID" value="ALS22284.1"/>
    <property type="molecule type" value="Genomic_DNA"/>
</dbReference>
<dbReference type="RefSeq" id="WP_062408589.1">
    <property type="nucleotide sequence ID" value="NZ_CP013652.1"/>
</dbReference>
<name>A0A0U2UGI2_9BACL</name>